<proteinExistence type="predicted"/>
<evidence type="ECO:0000313" key="2">
    <source>
        <dbReference type="Proteomes" id="UP000093432"/>
    </source>
</evidence>
<dbReference type="AlphaFoldDB" id="A0A1B8ZVZ3"/>
<protein>
    <submittedName>
        <fullName evidence="1">Uncharacterized protein</fullName>
    </submittedName>
</protein>
<reference evidence="2" key="1">
    <citation type="submission" date="2016-07" db="EMBL/GenBank/DDBJ databases">
        <authorList>
            <person name="Florea S."/>
            <person name="Webb J.S."/>
            <person name="Jaromczyk J."/>
            <person name="Schardl C.L."/>
        </authorList>
    </citation>
    <scope>NUCLEOTIDE SEQUENCE [LARGE SCALE GENOMIC DNA]</scope>
    <source>
        <strain evidence="2">CC-VM-7</strain>
    </source>
</reference>
<name>A0A1B8ZVZ3_9FLAO</name>
<accession>A0A1B8ZVZ3</accession>
<dbReference type="STRING" id="651561.BBI00_10710"/>
<gene>
    <name evidence="1" type="ORF">BBI00_10710</name>
</gene>
<dbReference type="OrthoDB" id="1267107at2"/>
<dbReference type="PROSITE" id="PS51257">
    <property type="entry name" value="PROKAR_LIPOPROTEIN"/>
    <property type="match status" value="1"/>
</dbReference>
<dbReference type="RefSeq" id="WP_065399707.1">
    <property type="nucleotide sequence ID" value="NZ_CP033811.1"/>
</dbReference>
<sequence>MKKQMIPLVALGVVVACKKEVQKPVPNVIDSMAQAKSDSAATTVKNTAAREATLKQSNDEVLMTLKNKDYKAFASWIHPEKGIRFSMYAFVNTKEDKHFSKADFEKYQPTKTLFTWGAHDGSGDPYKATINDYLGKWVFSKDFTASQYSLNKFIGGGNSLNNLKEIYPKDDFTENYIKGTQKYGEMDWKTVRFVFEEFQGKYYLVAVVNDQWTI</sequence>
<dbReference type="KEGG" id="carh:EGY05_15265"/>
<evidence type="ECO:0000313" key="1">
    <source>
        <dbReference type="EMBL" id="OCA75759.1"/>
    </source>
</evidence>
<comment type="caution">
    <text evidence="1">The sequence shown here is derived from an EMBL/GenBank/DDBJ whole genome shotgun (WGS) entry which is preliminary data.</text>
</comment>
<dbReference type="Proteomes" id="UP000093432">
    <property type="component" value="Unassembled WGS sequence"/>
</dbReference>
<dbReference type="EMBL" id="MAYG01000001">
    <property type="protein sequence ID" value="OCA75759.1"/>
    <property type="molecule type" value="Genomic_DNA"/>
</dbReference>
<organism evidence="1 2">
    <name type="scientific">Chryseobacterium arthrosphaerae</name>
    <dbReference type="NCBI Taxonomy" id="651561"/>
    <lineage>
        <taxon>Bacteria</taxon>
        <taxon>Pseudomonadati</taxon>
        <taxon>Bacteroidota</taxon>
        <taxon>Flavobacteriia</taxon>
        <taxon>Flavobacteriales</taxon>
        <taxon>Weeksellaceae</taxon>
        <taxon>Chryseobacterium group</taxon>
        <taxon>Chryseobacterium</taxon>
    </lineage>
</organism>